<dbReference type="AlphaFoldDB" id="A0A8H4GNV0"/>
<dbReference type="InterPro" id="IPR036910">
    <property type="entry name" value="HMG_box_dom_sf"/>
</dbReference>
<protein>
    <recommendedName>
        <fullName evidence="4">HMG box domain-containing protein</fullName>
    </recommendedName>
</protein>
<keyword evidence="6" id="KW-1185">Reference proteome</keyword>
<sequence length="281" mass="30571">MSYDRVLPKPPALLYDAPQVPIPRRSSSLLEHKIMNDEPTTKVSLVDHPVDGGSCRYAADVPATGLPQVHLSLNRTKLALGKIVSDSPIESPKLAEPVPTKDMPVRERSSQSERSSSSSPVKSTASKESVMQFCLCQPDPKIPRPRNGKVLSVAKYDHKLMESTAAFILYRQHYQAAVVAQNPGLANPDISKIIGEQWRKLPQETKDEWKALAEVCSSFCLSLSFLLTFIDRKKKLVTSSSTQNTGTSPVAMAGMVIPVQPALALATALRALQSATDVVGE</sequence>
<dbReference type="GO" id="GO:0001228">
    <property type="term" value="F:DNA-binding transcription activator activity, RNA polymerase II-specific"/>
    <property type="evidence" value="ECO:0007669"/>
    <property type="project" value="TreeGrafter"/>
</dbReference>
<dbReference type="GO" id="GO:0000122">
    <property type="term" value="P:negative regulation of transcription by RNA polymerase II"/>
    <property type="evidence" value="ECO:0007669"/>
    <property type="project" value="TreeGrafter"/>
</dbReference>
<feature type="DNA-binding region" description="HMG box" evidence="2">
    <location>
        <begin position="160"/>
        <end position="214"/>
    </location>
</feature>
<dbReference type="Proteomes" id="UP000653565">
    <property type="component" value="Unassembled WGS sequence"/>
</dbReference>
<dbReference type="SUPFAM" id="SSF47095">
    <property type="entry name" value="HMG-box"/>
    <property type="match status" value="1"/>
</dbReference>
<dbReference type="GO" id="GO:0005634">
    <property type="term" value="C:nucleus"/>
    <property type="evidence" value="ECO:0007669"/>
    <property type="project" value="UniProtKB-UniRule"/>
</dbReference>
<keyword evidence="1 2" id="KW-0238">DNA-binding</keyword>
<accession>A0A8H4GNV0</accession>
<dbReference type="PROSITE" id="PS50118">
    <property type="entry name" value="HMG_BOX_2"/>
    <property type="match status" value="1"/>
</dbReference>
<evidence type="ECO:0000313" key="5">
    <source>
        <dbReference type="EMBL" id="KAF4225578.1"/>
    </source>
</evidence>
<dbReference type="InterPro" id="IPR050140">
    <property type="entry name" value="SRY-related_HMG-box_TF-like"/>
</dbReference>
<dbReference type="InterPro" id="IPR009071">
    <property type="entry name" value="HMG_box_dom"/>
</dbReference>
<comment type="caution">
    <text evidence="5">The sequence shown here is derived from an EMBL/GenBank/DDBJ whole genome shotgun (WGS) entry which is preliminary data.</text>
</comment>
<feature type="region of interest" description="Disordered" evidence="3">
    <location>
        <begin position="89"/>
        <end position="125"/>
    </location>
</feature>
<evidence type="ECO:0000259" key="4">
    <source>
        <dbReference type="PROSITE" id="PS50118"/>
    </source>
</evidence>
<evidence type="ECO:0000256" key="2">
    <source>
        <dbReference type="PROSITE-ProRule" id="PRU00267"/>
    </source>
</evidence>
<name>A0A8H4GNV0_9EURO</name>
<organism evidence="5 6">
    <name type="scientific">Aspergillus fumigatiaffinis</name>
    <dbReference type="NCBI Taxonomy" id="340414"/>
    <lineage>
        <taxon>Eukaryota</taxon>
        <taxon>Fungi</taxon>
        <taxon>Dikarya</taxon>
        <taxon>Ascomycota</taxon>
        <taxon>Pezizomycotina</taxon>
        <taxon>Eurotiomycetes</taxon>
        <taxon>Eurotiomycetidae</taxon>
        <taxon>Eurotiales</taxon>
        <taxon>Aspergillaceae</taxon>
        <taxon>Aspergillus</taxon>
        <taxon>Aspergillus subgen. Fumigati</taxon>
    </lineage>
</organism>
<evidence type="ECO:0000313" key="6">
    <source>
        <dbReference type="Proteomes" id="UP000653565"/>
    </source>
</evidence>
<dbReference type="CDD" id="cd01389">
    <property type="entry name" value="HMG-box_ROX1-like"/>
    <property type="match status" value="1"/>
</dbReference>
<dbReference type="Pfam" id="PF00505">
    <property type="entry name" value="HMG_box"/>
    <property type="match status" value="1"/>
</dbReference>
<dbReference type="Gene3D" id="1.10.30.10">
    <property type="entry name" value="High mobility group box domain"/>
    <property type="match status" value="1"/>
</dbReference>
<reference evidence="5" key="1">
    <citation type="journal article" date="2020" name="bioRxiv">
        <title>Genomic and phenotypic heterogeneity of clinical isolates of the human pathogens Aspergillus fumigatus, Aspergillus lentulus and Aspergillus fumigatiaffinis.</title>
        <authorList>
            <person name="dos Santos R.A.C."/>
            <person name="Steenwyk J.L."/>
            <person name="Rivero-Menendez O."/>
            <person name="Mead M.E."/>
            <person name="Silva L.P."/>
            <person name="Bastos R.W."/>
            <person name="Alastruey-Izquierdo A."/>
            <person name="Goldman G.H."/>
            <person name="Rokas A."/>
        </authorList>
    </citation>
    <scope>NUCLEOTIDE SEQUENCE</scope>
    <source>
        <strain evidence="5">CNM-CM6805</strain>
    </source>
</reference>
<dbReference type="EMBL" id="JAAAPX010000413">
    <property type="protein sequence ID" value="KAF4225578.1"/>
    <property type="molecule type" value="Genomic_DNA"/>
</dbReference>
<reference evidence="5" key="2">
    <citation type="submission" date="2020-04" db="EMBL/GenBank/DDBJ databases">
        <authorList>
            <person name="Santos R.A.C."/>
            <person name="Steenwyk J.L."/>
            <person name="Rivero-Menendez O."/>
            <person name="Mead M.E."/>
            <person name="Silva L.P."/>
            <person name="Bastos R.W."/>
            <person name="Alastruey-Izquierdo A."/>
            <person name="Goldman G.H."/>
            <person name="Rokas A."/>
        </authorList>
    </citation>
    <scope>NUCLEOTIDE SEQUENCE</scope>
    <source>
        <strain evidence="5">CNM-CM6805</strain>
    </source>
</reference>
<dbReference type="GO" id="GO:0030154">
    <property type="term" value="P:cell differentiation"/>
    <property type="evidence" value="ECO:0007669"/>
    <property type="project" value="TreeGrafter"/>
</dbReference>
<evidence type="ECO:0000256" key="1">
    <source>
        <dbReference type="ARBA" id="ARBA00023125"/>
    </source>
</evidence>
<proteinExistence type="predicted"/>
<dbReference type="GO" id="GO:0000978">
    <property type="term" value="F:RNA polymerase II cis-regulatory region sequence-specific DNA binding"/>
    <property type="evidence" value="ECO:0007669"/>
    <property type="project" value="TreeGrafter"/>
</dbReference>
<dbReference type="PANTHER" id="PTHR10270">
    <property type="entry name" value="SOX TRANSCRIPTION FACTOR"/>
    <property type="match status" value="1"/>
</dbReference>
<keyword evidence="2" id="KW-0539">Nucleus</keyword>
<feature type="domain" description="HMG box" evidence="4">
    <location>
        <begin position="160"/>
        <end position="214"/>
    </location>
</feature>
<dbReference type="SMART" id="SM00398">
    <property type="entry name" value="HMG"/>
    <property type="match status" value="1"/>
</dbReference>
<feature type="compositionally biased region" description="Low complexity" evidence="3">
    <location>
        <begin position="112"/>
        <end position="125"/>
    </location>
</feature>
<dbReference type="PANTHER" id="PTHR10270:SF320">
    <property type="entry name" value="BOX TRANSCRIPTIONAL REGULATOR, PUTATIVE (AFU_ORTHOLOGUE AFUA_4G10820)-RELATED"/>
    <property type="match status" value="1"/>
</dbReference>
<evidence type="ECO:0000256" key="3">
    <source>
        <dbReference type="SAM" id="MobiDB-lite"/>
    </source>
</evidence>
<gene>
    <name evidence="5" type="ORF">CNMCM6805_006635</name>
</gene>